<name>A0ABU5VVP7_9BACT</name>
<reference evidence="1 2" key="1">
    <citation type="submission" date="2023-11" db="EMBL/GenBank/DDBJ databases">
        <title>A Novel Polar Bacteriovorax (B. antarcticus) Isolated from the Biocrust in Antarctica.</title>
        <authorList>
            <person name="Mun W."/>
            <person name="Choi S.Y."/>
            <person name="Mitchell R.J."/>
        </authorList>
    </citation>
    <scope>NUCLEOTIDE SEQUENCE [LARGE SCALE GENOMIC DNA]</scope>
    <source>
        <strain evidence="1 2">PP10</strain>
    </source>
</reference>
<organism evidence="1 2">
    <name type="scientific">Bacteriovorax antarcticus</name>
    <dbReference type="NCBI Taxonomy" id="3088717"/>
    <lineage>
        <taxon>Bacteria</taxon>
        <taxon>Pseudomonadati</taxon>
        <taxon>Bdellovibrionota</taxon>
        <taxon>Bacteriovoracia</taxon>
        <taxon>Bacteriovoracales</taxon>
        <taxon>Bacteriovoracaceae</taxon>
        <taxon>Bacteriovorax</taxon>
    </lineage>
</organism>
<evidence type="ECO:0008006" key="3">
    <source>
        <dbReference type="Google" id="ProtNLM"/>
    </source>
</evidence>
<evidence type="ECO:0000313" key="2">
    <source>
        <dbReference type="Proteomes" id="UP001302274"/>
    </source>
</evidence>
<gene>
    <name evidence="1" type="ORF">SHI21_12975</name>
</gene>
<dbReference type="EMBL" id="JAYGJQ010000002">
    <property type="protein sequence ID" value="MEA9357130.1"/>
    <property type="molecule type" value="Genomic_DNA"/>
</dbReference>
<dbReference type="RefSeq" id="WP_323577024.1">
    <property type="nucleotide sequence ID" value="NZ_JAYGJQ010000002.1"/>
</dbReference>
<sequence length="480" mass="55946">MKMNLLTALIVLTTSFFFEVRADEPKVPAKVEFKDQKQSVTPWGSIPLNSFLSFKEWKEESDIRDQVPEWEKIIRERNHRELVGRIYQCIGTCRIDRGESFFNGSHRTGLYEGDEIQTVGDSYAWIFLFDGTMVRLSPRSSITFNELNIGVNENFLNARFNAGNILWLSRNEQTYQESNVRETDVMFFPYAEYESLPITEKKLYMEDDLIELLAESKSQLNHYKSLNEAVLANNKRTHGKPTYAFLVMPNATLMGVSPSVEVVTLIGGKTFLKKRSSQTLGLDVKDEIPNDVFLQLRGFDNKTLTTIQDDLWITVDEKGRNYAQSEDVRWLDVGEFITRRIPSIMLGREIFLKRYSEFAFREKYDPVVLARADGYRMWGKLTSTEGAPKDDLELRLEFLKEYFRRVETSNLLTSSRFRERFEKRGETNVTTEYGNYFFITALNKYYKFGEVLNEKSNDKETGEVLNSTTKLLWKKMHGIR</sequence>
<evidence type="ECO:0000313" key="1">
    <source>
        <dbReference type="EMBL" id="MEA9357130.1"/>
    </source>
</evidence>
<protein>
    <recommendedName>
        <fullName evidence="3">YARHG domain-containing protein</fullName>
    </recommendedName>
</protein>
<keyword evidence="2" id="KW-1185">Reference proteome</keyword>
<comment type="caution">
    <text evidence="1">The sequence shown here is derived from an EMBL/GenBank/DDBJ whole genome shotgun (WGS) entry which is preliminary data.</text>
</comment>
<proteinExistence type="predicted"/>
<accession>A0ABU5VVP7</accession>
<dbReference type="Proteomes" id="UP001302274">
    <property type="component" value="Unassembled WGS sequence"/>
</dbReference>